<feature type="repeat" description="WD" evidence="3">
    <location>
        <begin position="715"/>
        <end position="747"/>
    </location>
</feature>
<feature type="repeat" description="WD" evidence="3">
    <location>
        <begin position="1094"/>
        <end position="1135"/>
    </location>
</feature>
<evidence type="ECO:0000313" key="7">
    <source>
        <dbReference type="Proteomes" id="UP000238762"/>
    </source>
</evidence>
<feature type="repeat" description="WD" evidence="3">
    <location>
        <begin position="879"/>
        <end position="910"/>
    </location>
</feature>
<organism evidence="6 7">
    <name type="scientific">Merismopedia glauca CCAP 1448/3</name>
    <dbReference type="NCBI Taxonomy" id="1296344"/>
    <lineage>
        <taxon>Bacteria</taxon>
        <taxon>Bacillati</taxon>
        <taxon>Cyanobacteriota</taxon>
        <taxon>Cyanophyceae</taxon>
        <taxon>Synechococcales</taxon>
        <taxon>Merismopediaceae</taxon>
        <taxon>Merismopedia</taxon>
    </lineage>
</organism>
<feature type="repeat" description="WD" evidence="3">
    <location>
        <begin position="971"/>
        <end position="1005"/>
    </location>
</feature>
<dbReference type="PROSITE" id="PS00678">
    <property type="entry name" value="WD_REPEATS_1"/>
    <property type="match status" value="4"/>
</dbReference>
<dbReference type="InterPro" id="IPR015943">
    <property type="entry name" value="WD40/YVTN_repeat-like_dom_sf"/>
</dbReference>
<dbReference type="PRINTS" id="PR00320">
    <property type="entry name" value="GPROTEINBRPT"/>
</dbReference>
<feature type="repeat" description="WD" evidence="3">
    <location>
        <begin position="1053"/>
        <end position="1094"/>
    </location>
</feature>
<dbReference type="PROSITE" id="PS50294">
    <property type="entry name" value="WD_REPEATS_REGION"/>
    <property type="match status" value="12"/>
</dbReference>
<reference evidence="6 7" key="2">
    <citation type="submission" date="2018-03" db="EMBL/GenBank/DDBJ databases">
        <title>The ancient ancestry and fast evolution of plastids.</title>
        <authorList>
            <person name="Moore K.R."/>
            <person name="Magnabosco C."/>
            <person name="Momper L."/>
            <person name="Gold D.A."/>
            <person name="Bosak T."/>
            <person name="Fournier G.P."/>
        </authorList>
    </citation>
    <scope>NUCLEOTIDE SEQUENCE [LARGE SCALE GENOMIC DNA]</scope>
    <source>
        <strain evidence="6 7">CCAP 1448/3</strain>
    </source>
</reference>
<keyword evidence="5" id="KW-1133">Transmembrane helix</keyword>
<dbReference type="InterPro" id="IPR001680">
    <property type="entry name" value="WD40_rpt"/>
</dbReference>
<keyword evidence="7" id="KW-1185">Reference proteome</keyword>
<evidence type="ECO:0000256" key="3">
    <source>
        <dbReference type="PROSITE-ProRule" id="PRU00221"/>
    </source>
</evidence>
<accession>A0A2T1C8T6</accession>
<feature type="repeat" description="WD" evidence="3">
    <location>
        <begin position="1135"/>
        <end position="1167"/>
    </location>
</feature>
<feature type="repeat" description="WD" evidence="3">
    <location>
        <begin position="797"/>
        <end position="838"/>
    </location>
</feature>
<dbReference type="SMART" id="SM00320">
    <property type="entry name" value="WD40"/>
    <property type="match status" value="14"/>
</dbReference>
<keyword evidence="1 3" id="KW-0853">WD repeat</keyword>
<gene>
    <name evidence="6" type="ORF">C7B64_03010</name>
</gene>
<feature type="transmembrane region" description="Helical" evidence="5">
    <location>
        <begin position="494"/>
        <end position="516"/>
    </location>
</feature>
<evidence type="ECO:0000256" key="1">
    <source>
        <dbReference type="ARBA" id="ARBA00022574"/>
    </source>
</evidence>
<dbReference type="Gene3D" id="2.130.10.10">
    <property type="entry name" value="YVTN repeat-like/Quinoprotein amine dehydrogenase"/>
    <property type="match status" value="4"/>
</dbReference>
<dbReference type="PANTHER" id="PTHR44129">
    <property type="entry name" value="WD REPEAT-CONTAINING PROTEIN POP1"/>
    <property type="match status" value="1"/>
</dbReference>
<feature type="repeat" description="WD" evidence="3">
    <location>
        <begin position="1012"/>
        <end position="1044"/>
    </location>
</feature>
<evidence type="ECO:0000313" key="6">
    <source>
        <dbReference type="EMBL" id="PSB04666.1"/>
    </source>
</evidence>
<reference evidence="6 7" key="1">
    <citation type="submission" date="2018-02" db="EMBL/GenBank/DDBJ databases">
        <authorList>
            <person name="Cohen D.B."/>
            <person name="Kent A.D."/>
        </authorList>
    </citation>
    <scope>NUCLEOTIDE SEQUENCE [LARGE SCALE GENOMIC DNA]</scope>
    <source>
        <strain evidence="6 7">CCAP 1448/3</strain>
    </source>
</reference>
<dbReference type="Proteomes" id="UP000238762">
    <property type="component" value="Unassembled WGS sequence"/>
</dbReference>
<keyword evidence="5" id="KW-0472">Membrane</keyword>
<dbReference type="InterPro" id="IPR020472">
    <property type="entry name" value="WD40_PAC1"/>
</dbReference>
<evidence type="ECO:0000256" key="2">
    <source>
        <dbReference type="ARBA" id="ARBA00022737"/>
    </source>
</evidence>
<dbReference type="Pfam" id="PF00400">
    <property type="entry name" value="WD40"/>
    <property type="match status" value="12"/>
</dbReference>
<keyword evidence="5" id="KW-0812">Transmembrane</keyword>
<keyword evidence="4" id="KW-0175">Coiled coil</keyword>
<dbReference type="Gene3D" id="3.40.50.300">
    <property type="entry name" value="P-loop containing nucleotide triphosphate hydrolases"/>
    <property type="match status" value="1"/>
</dbReference>
<protein>
    <submittedName>
        <fullName evidence="6">Uncharacterized protein</fullName>
    </submittedName>
</protein>
<feature type="repeat" description="WD" evidence="3">
    <location>
        <begin position="672"/>
        <end position="703"/>
    </location>
</feature>
<feature type="repeat" description="WD" evidence="3">
    <location>
        <begin position="756"/>
        <end position="790"/>
    </location>
</feature>
<feature type="repeat" description="WD" evidence="3">
    <location>
        <begin position="839"/>
        <end position="870"/>
    </location>
</feature>
<dbReference type="AlphaFoldDB" id="A0A2T1C8T6"/>
<dbReference type="OrthoDB" id="434800at2"/>
<proteinExistence type="predicted"/>
<dbReference type="EMBL" id="PVWJ01000009">
    <property type="protein sequence ID" value="PSB04666.1"/>
    <property type="molecule type" value="Genomic_DNA"/>
</dbReference>
<name>A0A2T1C8T6_9CYAN</name>
<feature type="repeat" description="WD" evidence="3">
    <location>
        <begin position="589"/>
        <end position="621"/>
    </location>
</feature>
<evidence type="ECO:0000256" key="5">
    <source>
        <dbReference type="SAM" id="Phobius"/>
    </source>
</evidence>
<dbReference type="SUPFAM" id="SSF50978">
    <property type="entry name" value="WD40 repeat-like"/>
    <property type="match status" value="2"/>
</dbReference>
<dbReference type="PROSITE" id="PS50082">
    <property type="entry name" value="WD_REPEATS_2"/>
    <property type="match status" value="13"/>
</dbReference>
<dbReference type="Pfam" id="PF14516">
    <property type="entry name" value="AAA_35"/>
    <property type="match status" value="1"/>
</dbReference>
<dbReference type="InterPro" id="IPR019775">
    <property type="entry name" value="WD40_repeat_CS"/>
</dbReference>
<dbReference type="InterPro" id="IPR036322">
    <property type="entry name" value="WD40_repeat_dom_sf"/>
</dbReference>
<dbReference type="InterPro" id="IPR050349">
    <property type="entry name" value="WD_LIS1/nudF_dynein_reg"/>
</dbReference>
<comment type="caution">
    <text evidence="6">The sequence shown here is derived from an EMBL/GenBank/DDBJ whole genome shotgun (WGS) entry which is preliminary data.</text>
</comment>
<dbReference type="CDD" id="cd00200">
    <property type="entry name" value="WD40"/>
    <property type="match status" value="2"/>
</dbReference>
<keyword evidence="2" id="KW-0677">Repeat</keyword>
<dbReference type="InterPro" id="IPR027417">
    <property type="entry name" value="P-loop_NTPase"/>
</dbReference>
<dbReference type="SUPFAM" id="SSF52540">
    <property type="entry name" value="P-loop containing nucleoside triphosphate hydrolases"/>
    <property type="match status" value="1"/>
</dbReference>
<feature type="repeat" description="WD" evidence="3">
    <location>
        <begin position="630"/>
        <end position="671"/>
    </location>
</feature>
<evidence type="ECO:0000256" key="4">
    <source>
        <dbReference type="SAM" id="Coils"/>
    </source>
</evidence>
<dbReference type="RefSeq" id="WP_106287175.1">
    <property type="nucleotide sequence ID" value="NZ_CAWNTC010000176.1"/>
</dbReference>
<sequence>MDRDNYEYQVGGSLPAEAQSYVIRQADTELLTWLKTGEFCYVLNSRQMGKSSLRVQTMQKLAAVNIQCAAIDLTKIVSHNSTQEQWYAGLIKTLITEFNLSAKVNLRNWWRERDFLAPVQRFSEFISDVLLIETKAPLVIFIDEIDSILSLNFPVDDFFAAIRAFYNQRADDPIYRRLTFALFGVATPSDLMPDKQKTPFNIGRAIALEGFKFDEVQPLIDGLVTKAINPQTVIREVLFWTGGQPFLTQKLCQLIQEDQELILVGAEANYVAKLVNDRLVNNWEMQDEPEHLKTICDRLMFGSQFSGKDRVEIRSSYSDNTIQVLGLYQQILQPQNNLISDLYPDRQAIARLLLSGLVVKSQGKLQVYNQIYASIFNLDWVQKTLDDLRPYADKLAAWLQSQCQNSAYLLQTKELKNALSWAANKNLSYQDYQFLDASRELENQNIKKALEAKIKANKILAKAQEKVQLALAEEKESNQRLITTQKRTRQTIRFGFSILLAISIVSLAVGLQAFFLMQKAESRRKLAEIEMLSAASQWQFTKHNQIEALLASIKAVKQLQDSKIGQDLQQNTINTLQQILYNVREFNRLVGHQDKVNTVIFSPDGKAIASASNDGTIKLWKADGTIIKTLVGHGKSVRSIAFSPDGKYLVSGSHDRTIKIWQVKDGLLKKTINAHLEEVETIRFSPDGSFIADGSFDNTVKLWTSNGEPIKTANVLKNEGAIYSLTISPDNQIIAVAGQQSAIALWNRQGVKIKQWSAHSQQINSLEFSHHGKFLASASSDGTIKIWNVEGKLLKVLTGHTSRVNSISFSPDDLTLVSSGHDGTVRLWRLVDGFNVDTWEGHQRPVYGASFSPNGEIIASASYDGSIKLWRYNPWRQELKGHSLEVNNASFSLDSQLVISASQDGTLKLWGRNGVFLETLSDSPGWYRSVTFSPNAKQVAAAIEKTVKLWNFLPCEDRSKCLYRLHLVRTFTGHKGRVYTVSFSPDGQTIASGSYDKTIKLWNIDGQLIHSLNGHLDAVYSVNFSSDGKVIASGSADSTIKLWQPDGKFLRSLVGHLDRVNSVVFSPDGKILASASNDNTIKLWNVDGTSLLTLNGHQSQVNSVAFNPDGKTLASASDDNTIKLWNVDGTSLLTLNGHQSQVNSVAFSPDGKTLASASWDQTVMLWNWNLSRDDLLSYGCDWLRNYLRTNPQVKPSDRRTCDIMYQIRSQKSEVRRNNQQSTINNQQSTINN</sequence>
<feature type="coiled-coil region" evidence="4">
    <location>
        <begin position="446"/>
        <end position="480"/>
    </location>
</feature>